<dbReference type="HOGENOM" id="CLU_1768370_0_0_1"/>
<dbReference type="STRING" id="1071382.H2AY01"/>
<dbReference type="KEGG" id="kaf:KAFR_0G02175"/>
<keyword evidence="2" id="KW-0472">Membrane</keyword>
<dbReference type="EMBL" id="HE650827">
    <property type="protein sequence ID" value="CCF59251.1"/>
    <property type="molecule type" value="Genomic_DNA"/>
</dbReference>
<accession>H2AY01</accession>
<keyword evidence="2" id="KW-0812">Transmembrane</keyword>
<evidence type="ECO:0000256" key="2">
    <source>
        <dbReference type="SAM" id="Phobius"/>
    </source>
</evidence>
<dbReference type="InterPro" id="IPR039453">
    <property type="entry name" value="OM14_C"/>
</dbReference>
<dbReference type="FunCoup" id="H2AY01">
    <property type="interactions" value="141"/>
</dbReference>
<keyword evidence="2" id="KW-1133">Transmembrane helix</keyword>
<dbReference type="InParanoid" id="H2AY01"/>
<feature type="transmembrane region" description="Helical" evidence="2">
    <location>
        <begin position="118"/>
        <end position="136"/>
    </location>
</feature>
<evidence type="ECO:0000313" key="4">
    <source>
        <dbReference type="EMBL" id="CCF59251.1"/>
    </source>
</evidence>
<feature type="compositionally biased region" description="Polar residues" evidence="1">
    <location>
        <begin position="10"/>
        <end position="22"/>
    </location>
</feature>
<feature type="region of interest" description="Disordered" evidence="1">
    <location>
        <begin position="1"/>
        <end position="40"/>
    </location>
</feature>
<dbReference type="Proteomes" id="UP000005220">
    <property type="component" value="Chromosome 7"/>
</dbReference>
<dbReference type="RefSeq" id="XP_003958386.1">
    <property type="nucleotide sequence ID" value="XM_003958337.1"/>
</dbReference>
<dbReference type="AlphaFoldDB" id="H2AY01"/>
<sequence>MAYPFDDPIKQTTKIDQPLGTQSTTPNVSPPAPPPSDGTSKGYCARTHDFLSAGLHKCKTYVLSTKEYLSTKTCNFTKTLANPIVFLNFLFWSASLSSLFIYYIKYEKSFLQDRSNKFIWSSLAGLGTLLTFDTLVSKKYYDSTKKD</sequence>
<evidence type="ECO:0000256" key="1">
    <source>
        <dbReference type="SAM" id="MobiDB-lite"/>
    </source>
</evidence>
<evidence type="ECO:0000313" key="5">
    <source>
        <dbReference type="Proteomes" id="UP000005220"/>
    </source>
</evidence>
<proteinExistence type="predicted"/>
<reference evidence="4 5" key="1">
    <citation type="journal article" date="2011" name="Proc. Natl. Acad. Sci. U.S.A.">
        <title>Evolutionary erosion of yeast sex chromosomes by mating-type switching accidents.</title>
        <authorList>
            <person name="Gordon J.L."/>
            <person name="Armisen D."/>
            <person name="Proux-Wera E."/>
            <person name="Oheigeartaigh S.S."/>
            <person name="Byrne K.P."/>
            <person name="Wolfe K.H."/>
        </authorList>
    </citation>
    <scope>NUCLEOTIDE SEQUENCE [LARGE SCALE GENOMIC DNA]</scope>
    <source>
        <strain evidence="5">ATCC 22294 / BCRC 22015 / CBS 2517 / CECT 1963 / NBRC 1671 / NRRL Y-8276</strain>
    </source>
</reference>
<gene>
    <name evidence="4" type="primary">KAFR0G02175</name>
    <name evidence="4" type="ORF">KAFR_0G02175</name>
</gene>
<name>H2AY01_KAZAF</name>
<organism evidence="4 5">
    <name type="scientific">Kazachstania africana (strain ATCC 22294 / BCRC 22015 / CBS 2517 / CECT 1963 / NBRC 1671 / NRRL Y-8276)</name>
    <name type="common">Yeast</name>
    <name type="synonym">Kluyveromyces africanus</name>
    <dbReference type="NCBI Taxonomy" id="1071382"/>
    <lineage>
        <taxon>Eukaryota</taxon>
        <taxon>Fungi</taxon>
        <taxon>Dikarya</taxon>
        <taxon>Ascomycota</taxon>
        <taxon>Saccharomycotina</taxon>
        <taxon>Saccharomycetes</taxon>
        <taxon>Saccharomycetales</taxon>
        <taxon>Saccharomycetaceae</taxon>
        <taxon>Kazachstania</taxon>
    </lineage>
</organism>
<keyword evidence="5" id="KW-1185">Reference proteome</keyword>
<dbReference type="Pfam" id="PF17304">
    <property type="entry name" value="OM14_C"/>
    <property type="match status" value="1"/>
</dbReference>
<protein>
    <recommendedName>
        <fullName evidence="3">Mitochondrial outer membrane protein OM14 C-terminal domain-containing protein</fullName>
    </recommendedName>
</protein>
<feature type="domain" description="Mitochondrial outer membrane protein OM14 C-terminal" evidence="3">
    <location>
        <begin position="80"/>
        <end position="142"/>
    </location>
</feature>
<feature type="transmembrane region" description="Helical" evidence="2">
    <location>
        <begin position="85"/>
        <end position="106"/>
    </location>
</feature>
<dbReference type="GeneID" id="13887413"/>
<evidence type="ECO:0000259" key="3">
    <source>
        <dbReference type="Pfam" id="PF17304"/>
    </source>
</evidence>